<feature type="domain" description="Bacterial Ig-like" evidence="2">
    <location>
        <begin position="1771"/>
        <end position="1852"/>
    </location>
</feature>
<dbReference type="InterPro" id="IPR013783">
    <property type="entry name" value="Ig-like_fold"/>
</dbReference>
<dbReference type="Gene3D" id="3.30.420.430">
    <property type="match status" value="10"/>
</dbReference>
<name>A0AAU7TS63_9GAMM</name>
<dbReference type="Gene3D" id="2.60.40.10">
    <property type="entry name" value="Immunoglobulins"/>
    <property type="match status" value="16"/>
</dbReference>
<feature type="domain" description="Bacterial Ig-like" evidence="2">
    <location>
        <begin position="645"/>
        <end position="727"/>
    </location>
</feature>
<feature type="domain" description="Bacterial Ig-like" evidence="2">
    <location>
        <begin position="1156"/>
        <end position="1241"/>
    </location>
</feature>
<feature type="compositionally biased region" description="Polar residues" evidence="1">
    <location>
        <begin position="1160"/>
        <end position="1179"/>
    </location>
</feature>
<feature type="region of interest" description="Disordered" evidence="1">
    <location>
        <begin position="1464"/>
        <end position="1484"/>
    </location>
</feature>
<evidence type="ECO:0000256" key="1">
    <source>
        <dbReference type="SAM" id="MobiDB-lite"/>
    </source>
</evidence>
<feature type="domain" description="Bacterial Ig-like" evidence="2">
    <location>
        <begin position="2075"/>
        <end position="2157"/>
    </location>
</feature>
<feature type="domain" description="Bacterial Ig-like" evidence="2">
    <location>
        <begin position="1668"/>
        <end position="1750"/>
    </location>
</feature>
<feature type="compositionally biased region" description="Low complexity" evidence="1">
    <location>
        <begin position="1362"/>
        <end position="1378"/>
    </location>
</feature>
<feature type="domain" description="Bacterial Ig-like" evidence="2">
    <location>
        <begin position="1464"/>
        <end position="1545"/>
    </location>
</feature>
<dbReference type="NCBIfam" id="NF033510">
    <property type="entry name" value="Ca_tandemer"/>
    <property type="match status" value="1"/>
</dbReference>
<feature type="domain" description="Bacterial Ig-like" evidence="2">
    <location>
        <begin position="105"/>
        <end position="184"/>
    </location>
</feature>
<feature type="region of interest" description="Disordered" evidence="1">
    <location>
        <begin position="1352"/>
        <end position="1386"/>
    </location>
</feature>
<organism evidence="3">
    <name type="scientific">Pantoea sp. BJ2</name>
    <dbReference type="NCBI Taxonomy" id="3141322"/>
    <lineage>
        <taxon>Bacteria</taxon>
        <taxon>Pseudomonadati</taxon>
        <taxon>Pseudomonadota</taxon>
        <taxon>Gammaproteobacteria</taxon>
        <taxon>Enterobacterales</taxon>
        <taxon>Erwiniaceae</taxon>
        <taxon>Pantoea</taxon>
    </lineage>
</organism>
<protein>
    <submittedName>
        <fullName evidence="3">Ig-like domain-containing protein</fullName>
    </submittedName>
</protein>
<feature type="domain" description="Bacterial Ig-like" evidence="2">
    <location>
        <begin position="1971"/>
        <end position="2055"/>
    </location>
</feature>
<feature type="compositionally biased region" description="Low complexity" evidence="1">
    <location>
        <begin position="1472"/>
        <end position="1484"/>
    </location>
</feature>
<feature type="domain" description="Bacterial Ig-like" evidence="2">
    <location>
        <begin position="534"/>
        <end position="607"/>
    </location>
</feature>
<feature type="compositionally biased region" description="Low complexity" evidence="1">
    <location>
        <begin position="1566"/>
        <end position="1582"/>
    </location>
</feature>
<feature type="domain" description="Bacterial Ig-like" evidence="2">
    <location>
        <begin position="429"/>
        <end position="508"/>
    </location>
</feature>
<feature type="domain" description="Bacterial Ig-like" evidence="2">
    <location>
        <begin position="1362"/>
        <end position="1444"/>
    </location>
</feature>
<feature type="domain" description="Bacterial Ig-like" evidence="2">
    <location>
        <begin position="848"/>
        <end position="930"/>
    </location>
</feature>
<feature type="region of interest" description="Disordered" evidence="1">
    <location>
        <begin position="846"/>
        <end position="869"/>
    </location>
</feature>
<feature type="compositionally biased region" description="Low complexity" evidence="1">
    <location>
        <begin position="1973"/>
        <end position="1989"/>
    </location>
</feature>
<dbReference type="InterPro" id="IPR044016">
    <property type="entry name" value="Big_13"/>
</dbReference>
<feature type="region of interest" description="Disordered" evidence="1">
    <location>
        <begin position="1566"/>
        <end position="1588"/>
    </location>
</feature>
<feature type="region of interest" description="Disordered" evidence="1">
    <location>
        <begin position="747"/>
        <end position="767"/>
    </location>
</feature>
<feature type="compositionally biased region" description="Low complexity" evidence="1">
    <location>
        <begin position="2072"/>
        <end position="2091"/>
    </location>
</feature>
<feature type="compositionally biased region" description="Polar residues" evidence="1">
    <location>
        <begin position="850"/>
        <end position="869"/>
    </location>
</feature>
<gene>
    <name evidence="3" type="ORF">AAF463_12305</name>
</gene>
<dbReference type="RefSeq" id="WP_350260862.1">
    <property type="nucleotide sequence ID" value="NZ_CP158292.1"/>
</dbReference>
<feature type="domain" description="Bacterial Ig-like" evidence="2">
    <location>
        <begin position="2177"/>
        <end position="2258"/>
    </location>
</feature>
<feature type="domain" description="Bacterial Ig-like" evidence="2">
    <location>
        <begin position="1261"/>
        <end position="1342"/>
    </location>
</feature>
<feature type="domain" description="Bacterial Ig-like" evidence="2">
    <location>
        <begin position="1869"/>
        <end position="1953"/>
    </location>
</feature>
<feature type="domain" description="Bacterial Ig-like" evidence="2">
    <location>
        <begin position="746"/>
        <end position="829"/>
    </location>
</feature>
<feature type="compositionally biased region" description="Polar residues" evidence="1">
    <location>
        <begin position="2279"/>
        <end position="2302"/>
    </location>
</feature>
<feature type="region of interest" description="Disordered" evidence="1">
    <location>
        <begin position="2072"/>
        <end position="2095"/>
    </location>
</feature>
<feature type="domain" description="Bacterial Ig-like" evidence="2">
    <location>
        <begin position="1566"/>
        <end position="1652"/>
    </location>
</feature>
<feature type="domain" description="Bacterial Ig-like" evidence="2">
    <location>
        <begin position="2802"/>
        <end position="2875"/>
    </location>
</feature>
<sequence length="3203" mass="339700">MIDLFARSQTLYFQSADGKLVFGNNEKLEPGGFIELVIGTDTFRVPVDDKGFYRWEAPSAYADGHYSFSIRHFDNAGNRNPPTLGTVIVDTSAPAAPELLNLYDDQGDKTGSFDAGKATDDKRPTLTGIAQKGSTVYLLNDKNEKIGSAVADKVTGKWVMDPAQDLKDGSNSLRLVAEETFGKQLRAGTPSAPFNIITGNGSAQVEHTGDAAAAPAATEPLARSKTLYFESADGKLVFGNKEKLEPGGFIELVIGTDTFRVPVNDEGFYRWEAPTPYADGEYSFSIRHFDNAGNRNPPTLGTMIVDTTAPDAPELINLYDDQGVVTGSFDAGKATDDKRPTLTGIAQKGSTVYLLNDKNEKIGSAVADKVTGKWVMEPSQDLKDGINSLRLMAEETFGKQLRAGAPSAAFDIVIAGDNVTVTITDAFDDAGSFTGALGNGALTDDATPTLRGEVSAADTVIVYYRLAGSPTWAGSATATLSGDTWSWTPGSNLPAGRYEFQASTGDVASALFELEIVSPSDIALRTRFETVIDDFGDATGLLESGAITDDATPTFQGRAEANSQVVIRYTLAGGAAASVTVDADSTGRWSWTPGTGLAAGQWSFDVKSLGQTHWNDSFDLIIVSESDGGFAPVIDYAVDDFGPVTGNLGSGSSTDDSTPALHGRAEANNLVILRYTLGDGRYASASIKADAGGNWSWTPPELASGSWTFEVKKSGQMDWSSFTLTIDPNADRNASIDSALDNAGPVTGSLSSGASTDDTTPTLRGSGPASSVITLRYKMDGGSYASTTVSVDNAGNWSWTPSALVKGSWTFEVQKAGQSGWSSFKLTIDPDLDRYPTIDSALDNAGPVTGSLSSGASTDDTTPTLRGTGPANSVITLRYKLGNGGYTLDSASVDADGNWSWTPNTLAKGSWTFEVQKDGQSGWSSFKLTIDPALDLKPTIDSAWDDFGAVTGSLTSGDTTDDNTPTLRGTGVAGTIILFQNGLAGSSWNDVGSTVVKADGTWEWTSPVLSKNGTWEFHAKAQNGDVISGWTGKFILKYVAAAGPVITDALDNVGPVTGSLNSGASTDDSTPTLRGTGPANSTITLRYKLGSGSYASTTVSVDNAGNWSWTPDTLAKGSWTFEVQNAGQSGWNSFQLTIDPDLDRYPTIDSALDNVGPETGSLSSGATTDDTTPTLRGSGPANSVITLRYKLGSGSYASTTISVDGNGKWTWTPSALANGSWTFEVQKAGQSGWSSFQLTIDPTVDRDAVINSAWDDFGAVTGTIANGGTTDDSTPTLRGTGPANSSITLKYSNGDRSGGIIVKVDASGNWTWTAPDLEDGHWTFEVKKDGQESASRYELTIDSNADRNASIDSAFDNVGPMTGSLSSGSSTDDTTPTLRGSGPSNGTITLRYKLGTGSYASTTVSVDNTGNWSWTPSGLAKGSWTFEVQKAGQNGWSSFQLTIDPDLDRYPTIDSALDNVGPVTGSLSSGATTDDTTPTLRGTGPANSVITLRYKLGNGGYTIDSASVDASGNWSWTPNTLAKGSWTFEVQKDGQSGWSSFKLTIDPNLDRNATIDSAFDNVGPVTGSLSSGSSTDDTTPTLRGSGPASGTITLRYKMDGGSYASTTVSVDVNGTWSWTPNTLAKGSWTFEVQKSGQSGWSSFQLTIDPTVDRDAVINSAWDDFGAVTGTIANGGITDDSTPTLRGTGPANSTITLRYKLGSGSYASTTVSVDNAGNWSWTPSALAKGCWTFEVQKAGQSGWSSFQLTIDPTLDRNATIDSAYDDFGAVKGVISNGGVTDDATPTLRGTGPANSVITLRYKLGSGGYNTDSVSVDASGNWMWTPNALASGSWTFEVQKAGQNGWSSYKLTIDPTVDRKPTIDSAWDDFGANTGLIANGGITDDATPTLRGTGPANSTILLRYFHLATLFEGTIKVDSSGNWTWTAPALTDGDWTFEVKKSGQSQWSSYELTIDSTADRNATIDSAWDDFGPNTGSLSSGSSTDDSTPTLRGSGPANSTITLRYKLGSGSYASTTVFVDGGGKWSWTPSGLAKGSWTFEVQKAGQNGWSSFQLTIDPDLDRYPTIDSALDNVGPVTGSLSSGSSTDDSTPTLRGSGPANSVITLRYKLGSGSYASTTVSVDGNGKWTWTPSALANGSWTFEVQKAGQSGWSSFTLTIDPTVDRDAVITSAWDDFGAVTGTIANGGTTDDSTPTLRGTGPANSSISLKYSNGDRSGGIIIKVDASGNWTWTAPDLEDGHWTFEVKKDGQENWSRYELTIDSNADRNASIDSAFDNAGPVTGSLSSGASTDDTTPTLRGSGPSSGTITLRYKMDGGSYASTTVSVDNAGNWSWTPSGLAKGSWTFEVQKSGQNGWSSFKLTIDPALDMQPTIDDAWDNFGAVTGSLKNGDTTDDSTPTLRGKGVAGTIIHIQSSPPGVPWETVGSTVVRADGTWEWTSPALSGSNTWDFRAQAQTGDHFSEWSNKFVVKYVAAAPDKPTITDAFDDVGPVTGSVKHNGYTDDSTPTLRGKGVAGSIIHFQNGPWDKPWVNVGSTVVKADGTWEWTSPALDHSDNWHFRAYVENSNGQSDWSDSFILNYTDPTPTIIDAFDDFGAQTGSLQNGDTTDDSTPTLRGKGVAGTIIHIQSSPPGVPWEPVGSTVVKADGTWEWTSPALKNSNTWDFQAQAQNGDHYSAWSNKFVVKYVAAAPDKPVIVDAFDDVGPVTGSVKHNGYTDDSTPTLRGRGVAGSIIHFQNGPWDKPWVNVGSTVVNADGSWEWTSPALDHSDNWHFRAYAENSSGQSDWSESFILNYTDPAPTITDAFDDFGAETGSLASGDTTDDQTPTLRGTAPADSVVMIRAQHASGEKTYSVKAGADGKWSWTPDTALAKGDWDFQVKQSEVENWGESFELSITKDYSGRKGIVDFEDMYLGPRYGAGILFNGNCALVWGSRNSPEVLSAYIIQKPNGAPDYFGEHCLIPNWAQLEIQGGKIVDIGFDVYNRGTTDLTFRMTVSSRIAETYTIKPGETLHFDRDSYKNTFDGTKTESLALLFFGPANQFVFDNIYTIVTPPSTSAQLVDEPENIVHFLDGVDELTEHAITGSETQVDTLQLTGKDQLLDLSQHQAEIQSVEIFDIRGSGDNTLKIDLDALLHYGEKDLFIEDGKTQLMINGDAGDVVQLKDILPEGSDISEWQHQQGTVTVAGVEYEVYSHGDDAELLVQQGVKTELI</sequence>
<feature type="compositionally biased region" description="Polar residues" evidence="1">
    <location>
        <begin position="748"/>
        <end position="767"/>
    </location>
</feature>
<feature type="region of interest" description="Disordered" evidence="1">
    <location>
        <begin position="1155"/>
        <end position="1179"/>
    </location>
</feature>
<feature type="region of interest" description="Disordered" evidence="1">
    <location>
        <begin position="1971"/>
        <end position="1993"/>
    </location>
</feature>
<evidence type="ECO:0000259" key="2">
    <source>
        <dbReference type="Pfam" id="PF19077"/>
    </source>
</evidence>
<reference evidence="3" key="1">
    <citation type="submission" date="2024-06" db="EMBL/GenBank/DDBJ databases">
        <title>Multiomics insights into the TNT degradation mechanism by Pantoea sp. BJ2 isolated from an ammunition destruction site.</title>
        <authorList>
            <person name="Luo J."/>
        </authorList>
    </citation>
    <scope>NUCLEOTIDE SEQUENCE</scope>
    <source>
        <strain evidence="3">BJ2</strain>
    </source>
</reference>
<dbReference type="EMBL" id="CP158292">
    <property type="protein sequence ID" value="XBV43398.1"/>
    <property type="molecule type" value="Genomic_DNA"/>
</dbReference>
<feature type="region of interest" description="Disordered" evidence="1">
    <location>
        <begin position="2278"/>
        <end position="2302"/>
    </location>
</feature>
<accession>A0AAU7TS63</accession>
<evidence type="ECO:0000313" key="3">
    <source>
        <dbReference type="EMBL" id="XBV43398.1"/>
    </source>
</evidence>
<feature type="domain" description="Bacterial Ig-like" evidence="2">
    <location>
        <begin position="2277"/>
        <end position="2360"/>
    </location>
</feature>
<proteinExistence type="predicted"/>
<feature type="domain" description="Bacterial Ig-like" evidence="2">
    <location>
        <begin position="1057"/>
        <end position="1139"/>
    </location>
</feature>
<dbReference type="Pfam" id="PF19077">
    <property type="entry name" value="Big_13"/>
    <property type="match status" value="20"/>
</dbReference>